<evidence type="ECO:0000313" key="4">
    <source>
        <dbReference type="EMBL" id="MFC0205072.1"/>
    </source>
</evidence>
<dbReference type="Proteomes" id="UP001589798">
    <property type="component" value="Unassembled WGS sequence"/>
</dbReference>
<feature type="transmembrane region" description="Helical" evidence="2">
    <location>
        <begin position="355"/>
        <end position="374"/>
    </location>
</feature>
<evidence type="ECO:0000256" key="1">
    <source>
        <dbReference type="SAM" id="MobiDB-lite"/>
    </source>
</evidence>
<keyword evidence="4" id="KW-0012">Acyltransferase</keyword>
<name>A0ABV6CWY9_9SPHN</name>
<evidence type="ECO:0000313" key="5">
    <source>
        <dbReference type="Proteomes" id="UP001589798"/>
    </source>
</evidence>
<feature type="domain" description="Acyltransferase 3" evidence="3">
    <location>
        <begin position="30"/>
        <end position="366"/>
    </location>
</feature>
<dbReference type="Pfam" id="PF01757">
    <property type="entry name" value="Acyl_transf_3"/>
    <property type="match status" value="1"/>
</dbReference>
<feature type="transmembrane region" description="Helical" evidence="2">
    <location>
        <begin position="257"/>
        <end position="276"/>
    </location>
</feature>
<proteinExistence type="predicted"/>
<dbReference type="InterPro" id="IPR002656">
    <property type="entry name" value="Acyl_transf_3_dom"/>
</dbReference>
<feature type="transmembrane region" description="Helical" evidence="2">
    <location>
        <begin position="32"/>
        <end position="49"/>
    </location>
</feature>
<keyword evidence="2" id="KW-0472">Membrane</keyword>
<dbReference type="EMBL" id="JBHLWK010000015">
    <property type="protein sequence ID" value="MFC0205072.1"/>
    <property type="molecule type" value="Genomic_DNA"/>
</dbReference>
<keyword evidence="2" id="KW-1133">Transmembrane helix</keyword>
<feature type="transmembrane region" description="Helical" evidence="2">
    <location>
        <begin position="288"/>
        <end position="306"/>
    </location>
</feature>
<accession>A0ABV6CWY9</accession>
<feature type="transmembrane region" description="Helical" evidence="2">
    <location>
        <begin position="69"/>
        <end position="87"/>
    </location>
</feature>
<reference evidence="4 5" key="1">
    <citation type="submission" date="2024-09" db="EMBL/GenBank/DDBJ databases">
        <authorList>
            <person name="Sun Q."/>
            <person name="Mori K."/>
        </authorList>
    </citation>
    <scope>NUCLEOTIDE SEQUENCE [LARGE SCALE GENOMIC DNA]</scope>
    <source>
        <strain evidence="4 5">CCM 7706</strain>
    </source>
</reference>
<dbReference type="PANTHER" id="PTHR23028:SF131">
    <property type="entry name" value="BLR2367 PROTEIN"/>
    <property type="match status" value="1"/>
</dbReference>
<keyword evidence="4" id="KW-0808">Transferase</keyword>
<keyword evidence="5" id="KW-1185">Reference proteome</keyword>
<dbReference type="InterPro" id="IPR050879">
    <property type="entry name" value="Acyltransferase_3"/>
</dbReference>
<evidence type="ECO:0000256" key="2">
    <source>
        <dbReference type="SAM" id="Phobius"/>
    </source>
</evidence>
<feature type="transmembrane region" description="Helical" evidence="2">
    <location>
        <begin position="158"/>
        <end position="179"/>
    </location>
</feature>
<feature type="transmembrane region" description="Helical" evidence="2">
    <location>
        <begin position="107"/>
        <end position="126"/>
    </location>
</feature>
<sequence>MTVHPGARDAPPAAPVETGTPSRPRSRFEQLTAMRFFASLLVMVSHAAMMPRTDNALSWFGRNVIDYGHGRVGFFFMLSGFVLCHAYEAKFARGALTYRAFLVRRVLRIWPLHMLVAVPLAAWFLWRIGTEGLPIVVANLLLLQSWIPMYDYFASLNAPSWSLSTELFLYTMFPLLVMLSRRRLQVLCAGLVIWSFVAPAVLALAGYGHVMDENGAVGFGYWFTAINPVMRLTEFTIGMVMCRLLRDGDDRHWLPRWADGAAIVSFVAAMVVFSSLRERIPDIFFNQAFYLPAVAFLVLALAEGRGRTSRWLAGQRTLRFLGETSFALYIVHSPILRRGFDVYYRLDAPMPLVPFAILLMGLCVAVGCIVHSFIEQPMQRAIRSWLDRPARPSPA</sequence>
<dbReference type="EC" id="2.3.-.-" evidence="4"/>
<dbReference type="PANTHER" id="PTHR23028">
    <property type="entry name" value="ACETYLTRANSFERASE"/>
    <property type="match status" value="1"/>
</dbReference>
<organism evidence="4 5">
    <name type="scientific">Novosphingobium soli</name>
    <dbReference type="NCBI Taxonomy" id="574956"/>
    <lineage>
        <taxon>Bacteria</taxon>
        <taxon>Pseudomonadati</taxon>
        <taxon>Pseudomonadota</taxon>
        <taxon>Alphaproteobacteria</taxon>
        <taxon>Sphingomonadales</taxon>
        <taxon>Sphingomonadaceae</taxon>
        <taxon>Novosphingobium</taxon>
    </lineage>
</organism>
<protein>
    <submittedName>
        <fullName evidence="4">Acyltransferase family protein</fullName>
        <ecNumber evidence="4">2.3.-.-</ecNumber>
    </submittedName>
</protein>
<gene>
    <name evidence="4" type="ORF">ACFFJC_12435</name>
</gene>
<feature type="transmembrane region" description="Helical" evidence="2">
    <location>
        <begin position="186"/>
        <end position="207"/>
    </location>
</feature>
<evidence type="ECO:0000259" key="3">
    <source>
        <dbReference type="Pfam" id="PF01757"/>
    </source>
</evidence>
<feature type="region of interest" description="Disordered" evidence="1">
    <location>
        <begin position="1"/>
        <end position="24"/>
    </location>
</feature>
<comment type="caution">
    <text evidence="4">The sequence shown here is derived from an EMBL/GenBank/DDBJ whole genome shotgun (WGS) entry which is preliminary data.</text>
</comment>
<dbReference type="GO" id="GO:0016746">
    <property type="term" value="F:acyltransferase activity"/>
    <property type="evidence" value="ECO:0007669"/>
    <property type="project" value="UniProtKB-KW"/>
</dbReference>
<keyword evidence="2" id="KW-0812">Transmembrane</keyword>
<dbReference type="RefSeq" id="WP_379487808.1">
    <property type="nucleotide sequence ID" value="NZ_JBHLWK010000015.1"/>
</dbReference>